<protein>
    <submittedName>
        <fullName evidence="1">Uncharacterized protein</fullName>
    </submittedName>
</protein>
<gene>
    <name evidence="1" type="ORF">WMSIL1_LOCUS13005</name>
</gene>
<keyword evidence="2" id="KW-1185">Reference proteome</keyword>
<accession>A0A564Z6C1</accession>
<proteinExistence type="predicted"/>
<dbReference type="EMBL" id="CABIJS010000677">
    <property type="protein sequence ID" value="VUZ55055.1"/>
    <property type="molecule type" value="Genomic_DNA"/>
</dbReference>
<organism evidence="1 2">
    <name type="scientific">Hymenolepis diminuta</name>
    <name type="common">Rat tapeworm</name>
    <dbReference type="NCBI Taxonomy" id="6216"/>
    <lineage>
        <taxon>Eukaryota</taxon>
        <taxon>Metazoa</taxon>
        <taxon>Spiralia</taxon>
        <taxon>Lophotrochozoa</taxon>
        <taxon>Platyhelminthes</taxon>
        <taxon>Cestoda</taxon>
        <taxon>Eucestoda</taxon>
        <taxon>Cyclophyllidea</taxon>
        <taxon>Hymenolepididae</taxon>
        <taxon>Hymenolepis</taxon>
    </lineage>
</organism>
<evidence type="ECO:0000313" key="1">
    <source>
        <dbReference type="EMBL" id="VUZ55055.1"/>
    </source>
</evidence>
<name>A0A564Z6C1_HYMDI</name>
<dbReference type="Proteomes" id="UP000321570">
    <property type="component" value="Unassembled WGS sequence"/>
</dbReference>
<reference evidence="1 2" key="1">
    <citation type="submission" date="2019-07" db="EMBL/GenBank/DDBJ databases">
        <authorList>
            <person name="Jastrzebski P J."/>
            <person name="Paukszto L."/>
            <person name="Jastrzebski P J."/>
        </authorList>
    </citation>
    <scope>NUCLEOTIDE SEQUENCE [LARGE SCALE GENOMIC DNA]</scope>
    <source>
        <strain evidence="1 2">WMS-il1</strain>
    </source>
</reference>
<sequence>MIAAEAQLTRRCFETSPVHNIPSFSYNRPVQLNYTYDYVLTRVLIQLTNRHSFSKHTQTNICIVRYRIFLK</sequence>
<dbReference type="AlphaFoldDB" id="A0A564Z6C1"/>
<evidence type="ECO:0000313" key="2">
    <source>
        <dbReference type="Proteomes" id="UP000321570"/>
    </source>
</evidence>